<protein>
    <submittedName>
        <fullName evidence="2">Death-on-curing family protein</fullName>
    </submittedName>
</protein>
<comment type="caution">
    <text evidence="2">The sequence shown here is derived from an EMBL/GenBank/DDBJ whole genome shotgun (WGS) entry which is preliminary data.</text>
</comment>
<dbReference type="NCBIfam" id="TIGR01550">
    <property type="entry name" value="DOC_P1"/>
    <property type="match status" value="1"/>
</dbReference>
<dbReference type="GO" id="GO:0016301">
    <property type="term" value="F:kinase activity"/>
    <property type="evidence" value="ECO:0007669"/>
    <property type="project" value="InterPro"/>
</dbReference>
<dbReference type="EMBL" id="LBYB01000009">
    <property type="protein sequence ID" value="KKR41551.1"/>
    <property type="molecule type" value="Genomic_DNA"/>
</dbReference>
<dbReference type="Gene3D" id="1.20.120.1870">
    <property type="entry name" value="Fic/DOC protein, Fido domain"/>
    <property type="match status" value="1"/>
</dbReference>
<feature type="domain" description="Fido" evidence="1">
    <location>
        <begin position="12"/>
        <end position="130"/>
    </location>
</feature>
<dbReference type="Proteomes" id="UP000034881">
    <property type="component" value="Unassembled WGS sequence"/>
</dbReference>
<sequence>MARSGKSIIHYLSEAEVIAINEEMVSKFGGIHGVRDLSLLRSAIGRPQMSVGFQDAYKSIFDKAAALLHSIINNHPFLDGNKRTSLFSAITFLDRNKWNVEFKRKEAVSFTRKAHNEDYTVEQISKWLRDISVKITS</sequence>
<dbReference type="InterPro" id="IPR036597">
    <property type="entry name" value="Fido-like_dom_sf"/>
</dbReference>
<dbReference type="InterPro" id="IPR053737">
    <property type="entry name" value="Type_II_TA_Toxin"/>
</dbReference>
<dbReference type="PANTHER" id="PTHR39426:SF1">
    <property type="entry name" value="HOMOLOGY TO DEATH-ON-CURING PROTEIN OF PHAGE P1"/>
    <property type="match status" value="1"/>
</dbReference>
<evidence type="ECO:0000259" key="1">
    <source>
        <dbReference type="PROSITE" id="PS51459"/>
    </source>
</evidence>
<dbReference type="InterPro" id="IPR003812">
    <property type="entry name" value="Fido"/>
</dbReference>
<reference evidence="2 3" key="1">
    <citation type="journal article" date="2015" name="Nature">
        <title>rRNA introns, odd ribosomes, and small enigmatic genomes across a large radiation of phyla.</title>
        <authorList>
            <person name="Brown C.T."/>
            <person name="Hug L.A."/>
            <person name="Thomas B.C."/>
            <person name="Sharon I."/>
            <person name="Castelle C.J."/>
            <person name="Singh A."/>
            <person name="Wilkins M.J."/>
            <person name="Williams K.H."/>
            <person name="Banfield J.F."/>
        </authorList>
    </citation>
    <scope>NUCLEOTIDE SEQUENCE [LARGE SCALE GENOMIC DNA]</scope>
</reference>
<dbReference type="AlphaFoldDB" id="A0A0G0QW21"/>
<evidence type="ECO:0000313" key="2">
    <source>
        <dbReference type="EMBL" id="KKR41551.1"/>
    </source>
</evidence>
<accession>A0A0G0QW21</accession>
<dbReference type="PIRSF" id="PIRSF018297">
    <property type="entry name" value="Doc"/>
    <property type="match status" value="1"/>
</dbReference>
<dbReference type="PROSITE" id="PS51459">
    <property type="entry name" value="FIDO"/>
    <property type="match status" value="1"/>
</dbReference>
<dbReference type="InterPro" id="IPR006440">
    <property type="entry name" value="Doc"/>
</dbReference>
<evidence type="ECO:0000313" key="3">
    <source>
        <dbReference type="Proteomes" id="UP000034881"/>
    </source>
</evidence>
<name>A0A0G0QW21_9BACT</name>
<dbReference type="SUPFAM" id="SSF140931">
    <property type="entry name" value="Fic-like"/>
    <property type="match status" value="1"/>
</dbReference>
<organism evidence="2 3">
    <name type="scientific">Candidatus Daviesbacteria bacterium GW2011_GWC2_40_12</name>
    <dbReference type="NCBI Taxonomy" id="1618431"/>
    <lineage>
        <taxon>Bacteria</taxon>
        <taxon>Candidatus Daviesiibacteriota</taxon>
    </lineage>
</organism>
<dbReference type="PANTHER" id="PTHR39426">
    <property type="entry name" value="HOMOLOGY TO DEATH-ON-CURING PROTEIN OF PHAGE P1"/>
    <property type="match status" value="1"/>
</dbReference>
<dbReference type="Pfam" id="PF02661">
    <property type="entry name" value="Fic"/>
    <property type="match status" value="1"/>
</dbReference>
<proteinExistence type="predicted"/>
<gene>
    <name evidence="2" type="ORF">UT77_C0009G0009</name>
</gene>